<gene>
    <name evidence="2" type="ORF">Aam_024_007</name>
</gene>
<name>A0A0D6PCY5_9PROT</name>
<evidence type="ECO:0000313" key="2">
    <source>
        <dbReference type="EMBL" id="GAN79605.1"/>
    </source>
</evidence>
<organism evidence="2 3">
    <name type="scientific">Acidocella aminolytica 101 = DSM 11237</name>
    <dbReference type="NCBI Taxonomy" id="1120923"/>
    <lineage>
        <taxon>Bacteria</taxon>
        <taxon>Pseudomonadati</taxon>
        <taxon>Pseudomonadota</taxon>
        <taxon>Alphaproteobacteria</taxon>
        <taxon>Acetobacterales</taxon>
        <taxon>Acidocellaceae</taxon>
        <taxon>Acidocella</taxon>
    </lineage>
</organism>
<keyword evidence="3" id="KW-1185">Reference proteome</keyword>
<feature type="region of interest" description="Disordered" evidence="1">
    <location>
        <begin position="1"/>
        <end position="38"/>
    </location>
</feature>
<dbReference type="EMBL" id="BANC01000024">
    <property type="protein sequence ID" value="GAN79605.1"/>
    <property type="molecule type" value="Genomic_DNA"/>
</dbReference>
<dbReference type="AlphaFoldDB" id="A0A0D6PCY5"/>
<comment type="caution">
    <text evidence="2">The sequence shown here is derived from an EMBL/GenBank/DDBJ whole genome shotgun (WGS) entry which is preliminary data.</text>
</comment>
<feature type="compositionally biased region" description="Polar residues" evidence="1">
    <location>
        <begin position="1"/>
        <end position="13"/>
    </location>
</feature>
<dbReference type="Proteomes" id="UP000032668">
    <property type="component" value="Unassembled WGS sequence"/>
</dbReference>
<proteinExistence type="predicted"/>
<evidence type="ECO:0000313" key="3">
    <source>
        <dbReference type="Proteomes" id="UP000032668"/>
    </source>
</evidence>
<reference evidence="2 3" key="1">
    <citation type="submission" date="2012-11" db="EMBL/GenBank/DDBJ databases">
        <title>Whole genome sequence of Acidocella aminolytica 101 = DSM 11237.</title>
        <authorList>
            <person name="Azuma Y."/>
            <person name="Higashiura N."/>
            <person name="Hirakawa H."/>
            <person name="Matsushita K."/>
        </authorList>
    </citation>
    <scope>NUCLEOTIDE SEQUENCE [LARGE SCALE GENOMIC DNA]</scope>
    <source>
        <strain evidence="3">101 / DSM 11237</strain>
    </source>
</reference>
<sequence>MAGSGSRTAQSAVSKKEKNQQFTLYETQPTTKNRVKPGLKSTLGSLKHLVSIHLDDVTKLKYSLAIGFSGV</sequence>
<dbReference type="RefSeq" id="WP_139284995.1">
    <property type="nucleotide sequence ID" value="NZ_BANC01000024.1"/>
</dbReference>
<protein>
    <submittedName>
        <fullName evidence="2">Uncharacterized protein</fullName>
    </submittedName>
</protein>
<evidence type="ECO:0000256" key="1">
    <source>
        <dbReference type="SAM" id="MobiDB-lite"/>
    </source>
</evidence>
<feature type="compositionally biased region" description="Polar residues" evidence="1">
    <location>
        <begin position="20"/>
        <end position="32"/>
    </location>
</feature>
<accession>A0A0D6PCY5</accession>